<protein>
    <submittedName>
        <fullName evidence="1">Predicted dithiol-disulfide isomerase, DsbA family</fullName>
    </submittedName>
</protein>
<evidence type="ECO:0000313" key="2">
    <source>
        <dbReference type="Proteomes" id="UP000182635"/>
    </source>
</evidence>
<dbReference type="GeneID" id="29801696"/>
<dbReference type="Gene3D" id="3.40.30.10">
    <property type="entry name" value="Glutaredoxin"/>
    <property type="match status" value="1"/>
</dbReference>
<dbReference type="InterPro" id="IPR036249">
    <property type="entry name" value="Thioredoxin-like_sf"/>
</dbReference>
<sequence length="215" mass="24627">MLELYLFINPLGSTCYHAEQNILKLVELSKSKIRFKFVPLLNINSISSIMSSYGIDACDLKKRNQISQVLFRSAIDYKAAMFQGTKRGRKFLMTIQQEIHENHRDYTDELVLESAEKSRLDVEMFLADRQSDLAVKCFKQDQKLAADLKVQTHPTLVVYNLAGYDCGFSIKDCDSLEALEDLLLSNDPKDFICDDARGALKKNLHTNLHPLFKQK</sequence>
<organism evidence="1 2">
    <name type="scientific">Ligilactobacillus ruminis DSM 20403 = NBRC 102161</name>
    <dbReference type="NCBI Taxonomy" id="1423798"/>
    <lineage>
        <taxon>Bacteria</taxon>
        <taxon>Bacillati</taxon>
        <taxon>Bacillota</taxon>
        <taxon>Bacilli</taxon>
        <taxon>Lactobacillales</taxon>
        <taxon>Lactobacillaceae</taxon>
        <taxon>Ligilactobacillus</taxon>
    </lineage>
</organism>
<accession>A0A1I2SAM8</accession>
<dbReference type="RefSeq" id="WP_014073271.1">
    <property type="nucleotide sequence ID" value="NZ_AYYL01000022.1"/>
</dbReference>
<dbReference type="GO" id="GO:0016853">
    <property type="term" value="F:isomerase activity"/>
    <property type="evidence" value="ECO:0007669"/>
    <property type="project" value="UniProtKB-KW"/>
</dbReference>
<evidence type="ECO:0000313" key="1">
    <source>
        <dbReference type="EMBL" id="SFG48729.1"/>
    </source>
</evidence>
<name>A0A1I2SAM8_9LACO</name>
<dbReference type="EMBL" id="FOPI01000026">
    <property type="protein sequence ID" value="SFG48729.1"/>
    <property type="molecule type" value="Genomic_DNA"/>
</dbReference>
<proteinExistence type="predicted"/>
<dbReference type="AlphaFoldDB" id="A0A1I2SAM8"/>
<gene>
    <name evidence="1" type="ORF">SAMN02910432_01576</name>
</gene>
<dbReference type="SUPFAM" id="SSF52833">
    <property type="entry name" value="Thioredoxin-like"/>
    <property type="match status" value="1"/>
</dbReference>
<dbReference type="OrthoDB" id="2156137at2"/>
<keyword evidence="1" id="KW-0413">Isomerase</keyword>
<dbReference type="Pfam" id="PF13743">
    <property type="entry name" value="Thioredoxin_5"/>
    <property type="match status" value="1"/>
</dbReference>
<dbReference type="Proteomes" id="UP000182635">
    <property type="component" value="Unassembled WGS sequence"/>
</dbReference>
<reference evidence="2" key="1">
    <citation type="submission" date="2016-10" db="EMBL/GenBank/DDBJ databases">
        <authorList>
            <person name="Varghese N."/>
            <person name="Submissions S."/>
        </authorList>
    </citation>
    <scope>NUCLEOTIDE SEQUENCE [LARGE SCALE GENOMIC DNA]</scope>
    <source>
        <strain evidence="2">DSM 20403</strain>
    </source>
</reference>